<evidence type="ECO:0000256" key="5">
    <source>
        <dbReference type="ARBA" id="ARBA00022692"/>
    </source>
</evidence>
<keyword evidence="6" id="KW-0256">Endoplasmic reticulum</keyword>
<proteinExistence type="inferred from homology"/>
<comment type="similarity">
    <text evidence="2">Belongs to the SEC62 family.</text>
</comment>
<evidence type="ECO:0000256" key="11">
    <source>
        <dbReference type="SAM" id="MobiDB-lite"/>
    </source>
</evidence>
<accession>A0A1X6MWZ6</accession>
<dbReference type="AlphaFoldDB" id="A0A1X6MWZ6"/>
<evidence type="ECO:0000256" key="7">
    <source>
        <dbReference type="ARBA" id="ARBA00022927"/>
    </source>
</evidence>
<dbReference type="STRING" id="670580.A0A1X6MWZ6"/>
<dbReference type="Proteomes" id="UP000194127">
    <property type="component" value="Unassembled WGS sequence"/>
</dbReference>
<dbReference type="InterPro" id="IPR011553">
    <property type="entry name" value="Sec62_asco"/>
</dbReference>
<evidence type="ECO:0000256" key="3">
    <source>
        <dbReference type="ARBA" id="ARBA00021257"/>
    </source>
</evidence>
<keyword evidence="7" id="KW-0653">Protein transport</keyword>
<evidence type="ECO:0000256" key="4">
    <source>
        <dbReference type="ARBA" id="ARBA00022448"/>
    </source>
</evidence>
<dbReference type="PANTHER" id="PTHR12443">
    <property type="entry name" value="TRANSLOCATION PROTEIN SEC62"/>
    <property type="match status" value="1"/>
</dbReference>
<evidence type="ECO:0000256" key="6">
    <source>
        <dbReference type="ARBA" id="ARBA00022824"/>
    </source>
</evidence>
<keyword evidence="4" id="KW-0813">Transport</keyword>
<evidence type="ECO:0000313" key="14">
    <source>
        <dbReference type="Proteomes" id="UP000194127"/>
    </source>
</evidence>
<name>A0A1X6MWZ6_9APHY</name>
<keyword evidence="9" id="KW-0811">Translocation</keyword>
<dbReference type="Pfam" id="PF03839">
    <property type="entry name" value="Sec62"/>
    <property type="match status" value="1"/>
</dbReference>
<evidence type="ECO:0000256" key="9">
    <source>
        <dbReference type="ARBA" id="ARBA00023010"/>
    </source>
</evidence>
<keyword evidence="14" id="KW-1185">Reference proteome</keyword>
<sequence>MPSADTVWTRLPMELVLKIVEEGLRDHQLARAFSHVCVRLRKMALPILYTSLSPVEDTRTLMGFPEHLKPIVHNLWVESTPPPSTSALVAAKTAWIWSRVPNLALSSVLVEACLDVIDQDLEHADPPFCCKRLTTFGQNLLRHWEGEPNLSPLSTVTHLRLVEDVCMPDLLLMSRMPALEYIAVSLNRSNVVEQMAYVMALLTYHGKAVRMVALVLEPQNDRTFWMSRVRIAINIHHSLYVVPGAHSKDGIRKEWEEYVNGGEDIWQKASGLRQAVLDEDEEEVVRICYTAHFIEKTDKVIEESLIAAVEQAPGRYPKITLERERACRQPSPAQTPSTCFLSLSRTPTIDKHTCRTFPPPSFTPLATMEQQAKAPQDLRNVVNYLRSSKSGMKIRVGILNGKRVDYFKGKAAVKALLLPAYAKLKNVPPVTSEEDGQRVLRSILPFAFYLRVDRGNPASSSSSPKMLQITSQQAFEPPHYYVWFYEGSQWTTYVGGIAMVAVMLAGVMFPLWPPTMRIGVSYLSMGVLGIAGGFIALAIIRLIFYIITVIVASPGIWIFPKLFADVGFFESFVPLWEWDYPKKKGKKRVEKEKGKEKQAVEGAFIEDVADSGSSRPSSRNARVEDVPDEDS</sequence>
<dbReference type="RefSeq" id="XP_024337678.1">
    <property type="nucleotide sequence ID" value="XM_024482741.1"/>
</dbReference>
<dbReference type="GO" id="GO:0005789">
    <property type="term" value="C:endoplasmic reticulum membrane"/>
    <property type="evidence" value="ECO:0007669"/>
    <property type="project" value="UniProtKB-SubCell"/>
</dbReference>
<feature type="transmembrane region" description="Helical" evidence="12">
    <location>
        <begin position="490"/>
        <end position="511"/>
    </location>
</feature>
<dbReference type="NCBIfam" id="TIGR00869">
    <property type="entry name" value="sec62"/>
    <property type="match status" value="1"/>
</dbReference>
<evidence type="ECO:0000256" key="2">
    <source>
        <dbReference type="ARBA" id="ARBA00010604"/>
    </source>
</evidence>
<organism evidence="13 14">
    <name type="scientific">Postia placenta MAD-698-R-SB12</name>
    <dbReference type="NCBI Taxonomy" id="670580"/>
    <lineage>
        <taxon>Eukaryota</taxon>
        <taxon>Fungi</taxon>
        <taxon>Dikarya</taxon>
        <taxon>Basidiomycota</taxon>
        <taxon>Agaricomycotina</taxon>
        <taxon>Agaricomycetes</taxon>
        <taxon>Polyporales</taxon>
        <taxon>Adustoporiaceae</taxon>
        <taxon>Rhodonia</taxon>
    </lineage>
</organism>
<feature type="region of interest" description="Disordered" evidence="11">
    <location>
        <begin position="607"/>
        <end position="631"/>
    </location>
</feature>
<dbReference type="InterPro" id="IPR004728">
    <property type="entry name" value="Sec62"/>
</dbReference>
<reference evidence="13 14" key="1">
    <citation type="submission" date="2017-04" db="EMBL/GenBank/DDBJ databases">
        <title>Genome Sequence of the Model Brown-Rot Fungus Postia placenta SB12.</title>
        <authorList>
            <consortium name="DOE Joint Genome Institute"/>
            <person name="Gaskell J."/>
            <person name="Kersten P."/>
            <person name="Larrondo L.F."/>
            <person name="Canessa P."/>
            <person name="Martinez D."/>
            <person name="Hibbett D."/>
            <person name="Schmoll M."/>
            <person name="Kubicek C.P."/>
            <person name="Martinez A.T."/>
            <person name="Yadav J."/>
            <person name="Master E."/>
            <person name="Magnuson J.K."/>
            <person name="James T."/>
            <person name="Yaver D."/>
            <person name="Berka R."/>
            <person name="Labutti K."/>
            <person name="Lipzen A."/>
            <person name="Aerts A."/>
            <person name="Barry K."/>
            <person name="Henrissat B."/>
            <person name="Blanchette R."/>
            <person name="Grigoriev I."/>
            <person name="Cullen D."/>
        </authorList>
    </citation>
    <scope>NUCLEOTIDE SEQUENCE [LARGE SCALE GENOMIC DNA]</scope>
    <source>
        <strain evidence="13 14">MAD-698-R-SB12</strain>
    </source>
</reference>
<dbReference type="GeneID" id="36327690"/>
<evidence type="ECO:0000313" key="13">
    <source>
        <dbReference type="EMBL" id="OSX60884.1"/>
    </source>
</evidence>
<evidence type="ECO:0000256" key="10">
    <source>
        <dbReference type="ARBA" id="ARBA00023136"/>
    </source>
</evidence>
<evidence type="ECO:0000256" key="12">
    <source>
        <dbReference type="SAM" id="Phobius"/>
    </source>
</evidence>
<dbReference type="GO" id="GO:0031204">
    <property type="term" value="P:post-translational protein targeting to membrane, translocation"/>
    <property type="evidence" value="ECO:0007669"/>
    <property type="project" value="TreeGrafter"/>
</dbReference>
<keyword evidence="8 12" id="KW-1133">Transmembrane helix</keyword>
<protein>
    <recommendedName>
        <fullName evidence="3">Translocation protein SEC62</fullName>
    </recommendedName>
</protein>
<keyword evidence="10 12" id="KW-0472">Membrane</keyword>
<evidence type="ECO:0000256" key="8">
    <source>
        <dbReference type="ARBA" id="ARBA00022989"/>
    </source>
</evidence>
<keyword evidence="5 12" id="KW-0812">Transmembrane</keyword>
<comment type="subcellular location">
    <subcellularLocation>
        <location evidence="1">Endoplasmic reticulum membrane</location>
        <topology evidence="1">Multi-pass membrane protein</topology>
    </subcellularLocation>
</comment>
<dbReference type="OrthoDB" id="200187at2759"/>
<dbReference type="PANTHER" id="PTHR12443:SF9">
    <property type="entry name" value="TRANSLOCATION PROTEIN SEC62"/>
    <property type="match status" value="1"/>
</dbReference>
<feature type="transmembrane region" description="Helical" evidence="12">
    <location>
        <begin position="523"/>
        <end position="552"/>
    </location>
</feature>
<feature type="compositionally biased region" description="Polar residues" evidence="11">
    <location>
        <begin position="611"/>
        <end position="620"/>
    </location>
</feature>
<dbReference type="EMBL" id="KZ110599">
    <property type="protein sequence ID" value="OSX60884.1"/>
    <property type="molecule type" value="Genomic_DNA"/>
</dbReference>
<evidence type="ECO:0000256" key="1">
    <source>
        <dbReference type="ARBA" id="ARBA00004477"/>
    </source>
</evidence>
<gene>
    <name evidence="13" type="ORF">POSPLADRAFT_1074741</name>
</gene>